<keyword evidence="2" id="KW-1185">Reference proteome</keyword>
<evidence type="ECO:0008006" key="3">
    <source>
        <dbReference type="Google" id="ProtNLM"/>
    </source>
</evidence>
<organism evidence="1 2">
    <name type="scientific">Blastococcus carthaginiensis</name>
    <dbReference type="NCBI Taxonomy" id="3050034"/>
    <lineage>
        <taxon>Bacteria</taxon>
        <taxon>Bacillati</taxon>
        <taxon>Actinomycetota</taxon>
        <taxon>Actinomycetes</taxon>
        <taxon>Geodermatophilales</taxon>
        <taxon>Geodermatophilaceae</taxon>
        <taxon>Blastococcus</taxon>
    </lineage>
</organism>
<name>A0ABT9IAG0_9ACTN</name>
<dbReference type="Proteomes" id="UP001233673">
    <property type="component" value="Unassembled WGS sequence"/>
</dbReference>
<dbReference type="RefSeq" id="WP_305999244.1">
    <property type="nucleotide sequence ID" value="NZ_JASNFN010000005.1"/>
</dbReference>
<comment type="caution">
    <text evidence="1">The sequence shown here is derived from an EMBL/GenBank/DDBJ whole genome shotgun (WGS) entry which is preliminary data.</text>
</comment>
<dbReference type="EMBL" id="JASNFN010000005">
    <property type="protein sequence ID" value="MDP5182557.1"/>
    <property type="molecule type" value="Genomic_DNA"/>
</dbReference>
<protein>
    <recommendedName>
        <fullName evidence="3">DUF4126 domain-containing protein</fullName>
    </recommendedName>
</protein>
<gene>
    <name evidence="1" type="ORF">QOZ88_07890</name>
</gene>
<sequence>MTSTFLRGLAAGALGTVVLDAATSLDMALRGRPSSSVPERTVDAAAAALDRDIPGRGKVRRNRRSALGALTGIGNGLASGVLASALRAAGVRFPAPLGALVAGGTSMALTDGAVAALGVEDPRTWGREEWLADVLPHLAYGAAVQTVLESVPTDAERAAPVRPAPAGLTARALLLGVATGGRSSLGFAGPALTAPARPGAPGHRSRPARVIALASLAGELVADKQPAIPDRTQPGALGGRLVAAAVGGTSLAARERVNGALPLVAAVAGGLAGSVGGLRWRRWAASRLPDLQAALLEDAVALGLAAAACLPGRSRPPLVAVPR</sequence>
<evidence type="ECO:0000313" key="2">
    <source>
        <dbReference type="Proteomes" id="UP001233673"/>
    </source>
</evidence>
<accession>A0ABT9IAG0</accession>
<reference evidence="2" key="1">
    <citation type="submission" date="2023-05" db="EMBL/GenBank/DDBJ databases">
        <title>Draft genome of Pseudofrankia sp. BMG5.37.</title>
        <authorList>
            <person name="Gtari M."/>
            <person name="Ghodhbane F."/>
            <person name="Sbissi I."/>
        </authorList>
    </citation>
    <scope>NUCLEOTIDE SEQUENCE [LARGE SCALE GENOMIC DNA]</scope>
    <source>
        <strain evidence="2">BMG 814</strain>
    </source>
</reference>
<proteinExistence type="predicted"/>
<evidence type="ECO:0000313" key="1">
    <source>
        <dbReference type="EMBL" id="MDP5182557.1"/>
    </source>
</evidence>